<dbReference type="EMBL" id="CP097289">
    <property type="protein sequence ID" value="UQT61110.1"/>
    <property type="molecule type" value="Genomic_DNA"/>
</dbReference>
<dbReference type="PANTHER" id="PTHR43745:SF2">
    <property type="entry name" value="NITROREDUCTASE MJ1384-RELATED"/>
    <property type="match status" value="1"/>
</dbReference>
<evidence type="ECO:0000313" key="3">
    <source>
        <dbReference type="Proteomes" id="UP000829992"/>
    </source>
</evidence>
<gene>
    <name evidence="2" type="ORF">M4V62_41910</name>
</gene>
<evidence type="ECO:0000259" key="1">
    <source>
        <dbReference type="Pfam" id="PF00881"/>
    </source>
</evidence>
<dbReference type="Pfam" id="PF00881">
    <property type="entry name" value="Nitroreductase"/>
    <property type="match status" value="1"/>
</dbReference>
<proteinExistence type="predicted"/>
<dbReference type="PANTHER" id="PTHR43745">
    <property type="entry name" value="NITROREDUCTASE MJ1384-RELATED"/>
    <property type="match status" value="1"/>
</dbReference>
<sequence>MRSFHERPVPLLLLAALLGRAARVRGFLPPLEHQQTQRPSPSGGGRHSLEIYVLARAVDGLPAGAHHYDPFDHALEHLAPWDARLDELTDRLITRPGRMDRTAPVSFYLTSYTARTSWKYGRMALSLIYRDAGCLMQTLCLTATDLGLAACPIGAIDAPVTAPFLRDTDEELMHVGGFALGLPAGGRPPADLLTPARGGSHQHTQPH</sequence>
<name>A0ABY4Q4I5_9ACTN</name>
<dbReference type="Gene3D" id="3.40.109.10">
    <property type="entry name" value="NADH Oxidase"/>
    <property type="match status" value="1"/>
</dbReference>
<dbReference type="InterPro" id="IPR000415">
    <property type="entry name" value="Nitroreductase-like"/>
</dbReference>
<accession>A0ABY4Q4I5</accession>
<dbReference type="InterPro" id="IPR020051">
    <property type="entry name" value="SagB-type_dehydrogenase"/>
</dbReference>
<keyword evidence="3" id="KW-1185">Reference proteome</keyword>
<dbReference type="InterPro" id="IPR029479">
    <property type="entry name" value="Nitroreductase"/>
</dbReference>
<reference evidence="2 3" key="1">
    <citation type="submission" date="2022-05" db="EMBL/GenBank/DDBJ databases">
        <authorList>
            <person name="Zhou X."/>
            <person name="Li K."/>
            <person name="Man Y."/>
        </authorList>
    </citation>
    <scope>NUCLEOTIDE SEQUENCE [LARGE SCALE GENOMIC DNA]</scope>
    <source>
        <strain evidence="2 3">MS405</strain>
    </source>
</reference>
<dbReference type="CDD" id="cd02142">
    <property type="entry name" value="McbC_SagB-like_oxidoreductase"/>
    <property type="match status" value="1"/>
</dbReference>
<organism evidence="2 3">
    <name type="scientific">Streptomyces durmitorensis</name>
    <dbReference type="NCBI Taxonomy" id="319947"/>
    <lineage>
        <taxon>Bacteria</taxon>
        <taxon>Bacillati</taxon>
        <taxon>Actinomycetota</taxon>
        <taxon>Actinomycetes</taxon>
        <taxon>Kitasatosporales</taxon>
        <taxon>Streptomycetaceae</taxon>
        <taxon>Streptomyces</taxon>
    </lineage>
</organism>
<protein>
    <submittedName>
        <fullName evidence="2">SagB family peptide dehydrogenase</fullName>
    </submittedName>
</protein>
<dbReference type="InterPro" id="IPR052544">
    <property type="entry name" value="Bacteriocin_Proc_Enz"/>
</dbReference>
<dbReference type="NCBIfam" id="TIGR03605">
    <property type="entry name" value="antibiot_sagB"/>
    <property type="match status" value="1"/>
</dbReference>
<evidence type="ECO:0000313" key="2">
    <source>
        <dbReference type="EMBL" id="UQT61110.1"/>
    </source>
</evidence>
<dbReference type="SUPFAM" id="SSF55469">
    <property type="entry name" value="FMN-dependent nitroreductase-like"/>
    <property type="match status" value="1"/>
</dbReference>
<dbReference type="RefSeq" id="WP_249592442.1">
    <property type="nucleotide sequence ID" value="NZ_BAAAQL010000053.1"/>
</dbReference>
<dbReference type="Proteomes" id="UP000829992">
    <property type="component" value="Chromosome"/>
</dbReference>
<feature type="domain" description="Nitroreductase" evidence="1">
    <location>
        <begin position="2"/>
        <end position="173"/>
    </location>
</feature>